<dbReference type="Gene3D" id="3.30.559.30">
    <property type="entry name" value="Nonribosomal peptide synthetase, condensation domain"/>
    <property type="match status" value="1"/>
</dbReference>
<evidence type="ECO:0000256" key="3">
    <source>
        <dbReference type="ARBA" id="ARBA00022553"/>
    </source>
</evidence>
<dbReference type="GO" id="GO:0016874">
    <property type="term" value="F:ligase activity"/>
    <property type="evidence" value="ECO:0007669"/>
    <property type="project" value="UniProtKB-KW"/>
</dbReference>
<protein>
    <recommendedName>
        <fullName evidence="5">Carrier domain-containing protein</fullName>
    </recommendedName>
</protein>
<dbReference type="InterPro" id="IPR023213">
    <property type="entry name" value="CAT-like_dom_sf"/>
</dbReference>
<dbReference type="InterPro" id="IPR013120">
    <property type="entry name" value="FAR_NAD-bd"/>
</dbReference>
<dbReference type="Gene3D" id="1.10.1200.10">
    <property type="entry name" value="ACP-like"/>
    <property type="match status" value="1"/>
</dbReference>
<evidence type="ECO:0000313" key="7">
    <source>
        <dbReference type="Proteomes" id="UP000192610"/>
    </source>
</evidence>
<dbReference type="Gene3D" id="3.40.50.12780">
    <property type="entry name" value="N-terminal domain of ligase-like"/>
    <property type="match status" value="1"/>
</dbReference>
<dbReference type="InterPro" id="IPR009081">
    <property type="entry name" value="PP-bd_ACP"/>
</dbReference>
<name>A0A1V9F731_9BACT</name>
<dbReference type="SUPFAM" id="SSF56801">
    <property type="entry name" value="Acetyl-CoA synthetase-like"/>
    <property type="match status" value="1"/>
</dbReference>
<evidence type="ECO:0000313" key="6">
    <source>
        <dbReference type="EMBL" id="OQP54230.1"/>
    </source>
</evidence>
<dbReference type="InterPro" id="IPR006162">
    <property type="entry name" value="Ppantetheine_attach_site"/>
</dbReference>
<accession>A0A1V9F731</accession>
<dbReference type="SUPFAM" id="SSF47336">
    <property type="entry name" value="ACP-like"/>
    <property type="match status" value="1"/>
</dbReference>
<dbReference type="InterPro" id="IPR001242">
    <property type="entry name" value="Condensation_dom"/>
</dbReference>
<reference evidence="7" key="1">
    <citation type="submission" date="2016-04" db="EMBL/GenBank/DDBJ databases">
        <authorList>
            <person name="Chen L."/>
            <person name="Zhuang W."/>
            <person name="Wang G."/>
        </authorList>
    </citation>
    <scope>NUCLEOTIDE SEQUENCE [LARGE SCALE GENOMIC DNA]</scope>
    <source>
        <strain evidence="7">17621</strain>
    </source>
</reference>
<keyword evidence="7" id="KW-1185">Reference proteome</keyword>
<dbReference type="PANTHER" id="PTHR44845">
    <property type="entry name" value="CARRIER DOMAIN-CONTAINING PROTEIN"/>
    <property type="match status" value="1"/>
</dbReference>
<feature type="domain" description="Carrier" evidence="5">
    <location>
        <begin position="512"/>
        <end position="586"/>
    </location>
</feature>
<proteinExistence type="predicted"/>
<dbReference type="Pfam" id="PF07993">
    <property type="entry name" value="NAD_binding_4"/>
    <property type="match status" value="1"/>
</dbReference>
<organism evidence="6 7">
    <name type="scientific">Niastella yeongjuensis</name>
    <dbReference type="NCBI Taxonomy" id="354355"/>
    <lineage>
        <taxon>Bacteria</taxon>
        <taxon>Pseudomonadati</taxon>
        <taxon>Bacteroidota</taxon>
        <taxon>Chitinophagia</taxon>
        <taxon>Chitinophagales</taxon>
        <taxon>Chitinophagaceae</taxon>
        <taxon>Niastella</taxon>
    </lineage>
</organism>
<evidence type="ECO:0000256" key="2">
    <source>
        <dbReference type="ARBA" id="ARBA00022450"/>
    </source>
</evidence>
<dbReference type="Pfam" id="PF00668">
    <property type="entry name" value="Condensation"/>
    <property type="match status" value="1"/>
</dbReference>
<dbReference type="Pfam" id="PF00550">
    <property type="entry name" value="PP-binding"/>
    <property type="match status" value="1"/>
</dbReference>
<dbReference type="OrthoDB" id="9765680at2"/>
<evidence type="ECO:0000256" key="4">
    <source>
        <dbReference type="ARBA" id="ARBA00022598"/>
    </source>
</evidence>
<dbReference type="InterPro" id="IPR036291">
    <property type="entry name" value="NAD(P)-bd_dom_sf"/>
</dbReference>
<dbReference type="SUPFAM" id="SSF51735">
    <property type="entry name" value="NAD(P)-binding Rossmann-fold domains"/>
    <property type="match status" value="1"/>
</dbReference>
<dbReference type="SUPFAM" id="SSF52777">
    <property type="entry name" value="CoA-dependent acyltransferases"/>
    <property type="match status" value="2"/>
</dbReference>
<dbReference type="Pfam" id="PF00501">
    <property type="entry name" value="AMP-binding"/>
    <property type="match status" value="1"/>
</dbReference>
<dbReference type="InterPro" id="IPR045851">
    <property type="entry name" value="AMP-bd_C_sf"/>
</dbReference>
<dbReference type="RefSeq" id="WP_081197537.1">
    <property type="nucleotide sequence ID" value="NZ_FOCZ01000011.1"/>
</dbReference>
<evidence type="ECO:0000259" key="5">
    <source>
        <dbReference type="PROSITE" id="PS50075"/>
    </source>
</evidence>
<dbReference type="PROSITE" id="PS50075">
    <property type="entry name" value="CARRIER"/>
    <property type="match status" value="1"/>
</dbReference>
<dbReference type="EMBL" id="LVXG01000004">
    <property type="protein sequence ID" value="OQP54230.1"/>
    <property type="molecule type" value="Genomic_DNA"/>
</dbReference>
<dbReference type="PROSITE" id="PS00012">
    <property type="entry name" value="PHOSPHOPANTETHEINE"/>
    <property type="match status" value="1"/>
</dbReference>
<dbReference type="InterPro" id="IPR000873">
    <property type="entry name" value="AMP-dep_synth/lig_dom"/>
</dbReference>
<dbReference type="STRING" id="354355.SAMN05660816_05253"/>
<dbReference type="Gene3D" id="3.30.559.10">
    <property type="entry name" value="Chloramphenicol acetyltransferase-like domain"/>
    <property type="match status" value="1"/>
</dbReference>
<gene>
    <name evidence="6" type="ORF">A4H97_22290</name>
</gene>
<dbReference type="PANTHER" id="PTHR44845:SF7">
    <property type="entry name" value="PLIPASTATIN SYNTHASE SUBUNIT D"/>
    <property type="match status" value="1"/>
</dbReference>
<keyword evidence="2" id="KW-0596">Phosphopantetheine</keyword>
<dbReference type="InterPro" id="IPR042099">
    <property type="entry name" value="ANL_N_sf"/>
</dbReference>
<keyword evidence="3" id="KW-0597">Phosphoprotein</keyword>
<comment type="caution">
    <text evidence="6">The sequence shown here is derived from an EMBL/GenBank/DDBJ whole genome shotgun (WGS) entry which is preliminary data.</text>
</comment>
<sequence length="1428" mass="160317">MQVNNLAELLSVVVQLYPDNIAIKDSKRSYTYGQLYDDALRIAQVFVQHGVEPRDRVVVISKKNTESLLVFWAVVFCEAIPVMLDHEDGLPANIIKAREVKPKAVILDALNVPTVPDVGCEKVLDFTEVWMSVQENIRIVPKSSAGADDVCYILLTSGTTGKSKAVQITHGNVLHYAYAIHAKLGNPEKVNAVHASTFAADLGLTNLLVALVSGGMLRVLDKNEATDPAIFHDIIAQDHISLVKITSSHLLALIAHLKAPYRNPIDHVVLGGEKLSWETIRILFSLGICTNLYNHYGPTEATIGAIAFKIGADSKHFDATGSVPLGTPLGNGYCFLDNPVDGIGELYITGPGISTGYFENEAENGKKFFIKEIKGKQLWCYRTGDVCRKLDDGNYEFLYRTDRQVKVKGYRIELGEIELAISAYPGIENVIVCVSDTREHNIEAYIKIPKGLQIGKELRNWLSTRLAAWKIPADFYFYTEAPYNSNGKIDLNALKKQVKKTTSVHPLPGDNGHGDSWPELVEATWKLVLSKDEIAQSDNFFEIGGDSLLAIQLTGRLQRHGYKIHISDLNNNSTFGDFILLDPERLTDIQVPVNKNDSRRLTFSQQQFLRRNNFDQNAYCQAILLQTENKIQIREMVLAVHYVMESHAELTKPFKKNAGNHQAVANRFSSRNVDVTVINNNKPVSVQIQETCSQLMTRIAIEKGCLFLVNLFIDPGGDDYIYLLCHHLCVDVVSWNIIIDELCEYYDRLLKNEQVLITRENTVDHFFDELSGKVFSNEIPGVISDPEMYRLPVSDNNYAPVKPIEVSHIVVPEGLSLILRNMQEQGKAASLCGFLLSALGNAVLQEFAVPEITIDMEFHGRPQHKELPDLSRSVAWWATTWPVHIEAGKSDPAACADLIQKIGLVANELNLLYDQFARSTTSYADIRFNYLGVFPEFLGNDSLRLQPAYFNAGPTRTNRALDEYKLNFTARFIGKLLRIDVQYHLNILSAERIHNIISRFFKLLKNSLNGRDTGSEAIRLPFVISNMPSVGQPLYNLRMKAGKPRGKKTVFLTGATGFLGIHLLHELCNNEAVEIYCLVRGKDHQHAVHRLESVYRYFFNEWPEERMHRIRVIKGDLLAEHFGIPAASYEEIANNTDVILHAAADTNLLKSYKELMPANILATQHVIELAEAGKNKALHYISTLAVSGGVPNGIDKDFSEDDFNYGQFFISDYERTKFDAENMVRAFSRKGGTASIYRVGHIAADSQYGKFQQNIHHNRVFQLIKGMICLKKIPNVYNELVSFSYVDVVAKGISHFCLEGADHQPDCLHIDSSYYYSFVQIADLLRQLGYDIDIVNMPAYKSAIAGLGSTAVDKRSIDLMDTWIQRSVDFPRKVNYINKKTLDLMAEAGLYFPDINVEWFSRMLQEGVNAGYFPTASDANQLSCFTKA</sequence>
<comment type="cofactor">
    <cofactor evidence="1">
        <name>pantetheine 4'-phosphate</name>
        <dbReference type="ChEBI" id="CHEBI:47942"/>
    </cofactor>
</comment>
<dbReference type="PROSITE" id="PS00455">
    <property type="entry name" value="AMP_BINDING"/>
    <property type="match status" value="1"/>
</dbReference>
<dbReference type="Gene3D" id="3.40.50.720">
    <property type="entry name" value="NAD(P)-binding Rossmann-like Domain"/>
    <property type="match status" value="1"/>
</dbReference>
<dbReference type="Gene3D" id="3.30.300.30">
    <property type="match status" value="1"/>
</dbReference>
<dbReference type="InterPro" id="IPR036736">
    <property type="entry name" value="ACP-like_sf"/>
</dbReference>
<dbReference type="InterPro" id="IPR020845">
    <property type="entry name" value="AMP-binding_CS"/>
</dbReference>
<dbReference type="Proteomes" id="UP000192610">
    <property type="component" value="Unassembled WGS sequence"/>
</dbReference>
<keyword evidence="4" id="KW-0436">Ligase</keyword>
<evidence type="ECO:0000256" key="1">
    <source>
        <dbReference type="ARBA" id="ARBA00001957"/>
    </source>
</evidence>